<dbReference type="InterPro" id="IPR029063">
    <property type="entry name" value="SAM-dependent_MTases_sf"/>
</dbReference>
<accession>A0A1Y1VRS9</accession>
<dbReference type="PANTHER" id="PTHR43619">
    <property type="entry name" value="S-ADENOSYL-L-METHIONINE-DEPENDENT METHYLTRANSFERASE YKTD-RELATED"/>
    <property type="match status" value="1"/>
</dbReference>
<proteinExistence type="predicted"/>
<dbReference type="STRING" id="1754192.A0A1Y1VRS9"/>
<dbReference type="Proteomes" id="UP000193944">
    <property type="component" value="Unassembled WGS sequence"/>
</dbReference>
<evidence type="ECO:0000256" key="2">
    <source>
        <dbReference type="ARBA" id="ARBA00022679"/>
    </source>
</evidence>
<dbReference type="InterPro" id="IPR007213">
    <property type="entry name" value="Ppm1/Ppm2/Tcmp"/>
</dbReference>
<reference evidence="3 4" key="2">
    <citation type="submission" date="2016-08" db="EMBL/GenBank/DDBJ databases">
        <title>Pervasive Adenine N6-methylation of Active Genes in Fungi.</title>
        <authorList>
            <consortium name="DOE Joint Genome Institute"/>
            <person name="Mondo S.J."/>
            <person name="Dannebaum R.O."/>
            <person name="Kuo R.C."/>
            <person name="Labutti K."/>
            <person name="Haridas S."/>
            <person name="Kuo A."/>
            <person name="Salamov A."/>
            <person name="Ahrendt S.R."/>
            <person name="Lipzen A."/>
            <person name="Sullivan W."/>
            <person name="Andreopoulos W.B."/>
            <person name="Clum A."/>
            <person name="Lindquist E."/>
            <person name="Daum C."/>
            <person name="Ramamoorthy G.K."/>
            <person name="Gryganskyi A."/>
            <person name="Culley D."/>
            <person name="Magnuson J.K."/>
            <person name="James T.Y."/>
            <person name="O'Malley M.A."/>
            <person name="Stajich J.E."/>
            <person name="Spatafora J.W."/>
            <person name="Visel A."/>
            <person name="Grigoriev I.V."/>
        </authorList>
    </citation>
    <scope>NUCLEOTIDE SEQUENCE [LARGE SCALE GENOMIC DNA]</scope>
    <source>
        <strain evidence="3 4">S4</strain>
    </source>
</reference>
<dbReference type="GO" id="GO:0032259">
    <property type="term" value="P:methylation"/>
    <property type="evidence" value="ECO:0007669"/>
    <property type="project" value="UniProtKB-KW"/>
</dbReference>
<keyword evidence="4" id="KW-1185">Reference proteome</keyword>
<dbReference type="Gene3D" id="3.40.50.150">
    <property type="entry name" value="Vaccinia Virus protein VP39"/>
    <property type="match status" value="1"/>
</dbReference>
<keyword evidence="2 3" id="KW-0808">Transferase</keyword>
<name>A0A1Y1VRS9_9FUNG</name>
<organism evidence="3 4">
    <name type="scientific">Anaeromyces robustus</name>
    <dbReference type="NCBI Taxonomy" id="1754192"/>
    <lineage>
        <taxon>Eukaryota</taxon>
        <taxon>Fungi</taxon>
        <taxon>Fungi incertae sedis</taxon>
        <taxon>Chytridiomycota</taxon>
        <taxon>Chytridiomycota incertae sedis</taxon>
        <taxon>Neocallimastigomycetes</taxon>
        <taxon>Neocallimastigales</taxon>
        <taxon>Neocallimastigaceae</taxon>
        <taxon>Anaeromyces</taxon>
    </lineage>
</organism>
<dbReference type="PANTHER" id="PTHR43619:SF2">
    <property type="entry name" value="S-ADENOSYL-L-METHIONINE-DEPENDENT METHYLTRANSFERASES SUPERFAMILY PROTEIN"/>
    <property type="match status" value="1"/>
</dbReference>
<dbReference type="GO" id="GO:0008168">
    <property type="term" value="F:methyltransferase activity"/>
    <property type="evidence" value="ECO:0007669"/>
    <property type="project" value="UniProtKB-KW"/>
</dbReference>
<dbReference type="OrthoDB" id="203237at2759"/>
<protein>
    <submittedName>
        <fullName evidence="3">Polyketide synthesis O-methyltransferase</fullName>
    </submittedName>
</protein>
<dbReference type="EMBL" id="MCFG01000630">
    <property type="protein sequence ID" value="ORX63474.1"/>
    <property type="molecule type" value="Genomic_DNA"/>
</dbReference>
<evidence type="ECO:0000313" key="4">
    <source>
        <dbReference type="Proteomes" id="UP000193944"/>
    </source>
</evidence>
<dbReference type="AlphaFoldDB" id="A0A1Y1VRS9"/>
<evidence type="ECO:0000313" key="3">
    <source>
        <dbReference type="EMBL" id="ORX63474.1"/>
    </source>
</evidence>
<dbReference type="SUPFAM" id="SSF53335">
    <property type="entry name" value="S-adenosyl-L-methionine-dependent methyltransferases"/>
    <property type="match status" value="1"/>
</dbReference>
<evidence type="ECO:0000256" key="1">
    <source>
        <dbReference type="ARBA" id="ARBA00022603"/>
    </source>
</evidence>
<dbReference type="Pfam" id="PF04072">
    <property type="entry name" value="LCM"/>
    <property type="match status" value="1"/>
</dbReference>
<keyword evidence="1 3" id="KW-0489">Methyltransferase</keyword>
<gene>
    <name evidence="3" type="ORF">BCR32DRAFT_298422</name>
</gene>
<sequence length="271" mass="31622">MTKEKINLGDVQETLLIPLYYRSLEAQRENPRIDASYDVDLVNKLDYDFSKFTGKLSMEGCVVRSIILDRETQKYINEHPSCIVLNFGCGLCTRTQRLDIKDSKWYNFDFPDTIELRNKLVKEKPNCYNISKSMLDETWPLEVNASADEDILVIVEGVFMYLTEADIKKFINIIQSNYKKVFALIEINPTIVVNNSKYHDSVKETSATFKWGIKYGKDLEKLDKGIKYLEEWNYFDYYENQGILFNIATKISLLKNLSYKIASYEFTAKSE</sequence>
<comment type="caution">
    <text evidence="3">The sequence shown here is derived from an EMBL/GenBank/DDBJ whole genome shotgun (WGS) entry which is preliminary data.</text>
</comment>
<dbReference type="PIRSF" id="PIRSF028177">
    <property type="entry name" value="Polyketide_synth_Omtfrase_TcmP"/>
    <property type="match status" value="1"/>
</dbReference>
<dbReference type="InterPro" id="IPR016874">
    <property type="entry name" value="TcmP-like"/>
</dbReference>
<reference evidence="3 4" key="1">
    <citation type="submission" date="2016-08" db="EMBL/GenBank/DDBJ databases">
        <title>A Parts List for Fungal Cellulosomes Revealed by Comparative Genomics.</title>
        <authorList>
            <consortium name="DOE Joint Genome Institute"/>
            <person name="Haitjema C.H."/>
            <person name="Gilmore S.P."/>
            <person name="Henske J.K."/>
            <person name="Solomon K.V."/>
            <person name="De Groot R."/>
            <person name="Kuo A."/>
            <person name="Mondo S.J."/>
            <person name="Salamov A.A."/>
            <person name="Labutti K."/>
            <person name="Zhao Z."/>
            <person name="Chiniquy J."/>
            <person name="Barry K."/>
            <person name="Brewer H.M."/>
            <person name="Purvine S.O."/>
            <person name="Wright A.T."/>
            <person name="Boxma B."/>
            <person name="Van Alen T."/>
            <person name="Hackstein J.H."/>
            <person name="Baker S.E."/>
            <person name="Grigoriev I.V."/>
            <person name="O'Malley M.A."/>
        </authorList>
    </citation>
    <scope>NUCLEOTIDE SEQUENCE [LARGE SCALE GENOMIC DNA]</scope>
    <source>
        <strain evidence="3 4">S4</strain>
    </source>
</reference>